<dbReference type="InterPro" id="IPR028082">
    <property type="entry name" value="Peripla_BP_I"/>
</dbReference>
<dbReference type="SUPFAM" id="SSF53822">
    <property type="entry name" value="Periplasmic binding protein-like I"/>
    <property type="match status" value="1"/>
</dbReference>
<dbReference type="PANTHER" id="PTHR30483">
    <property type="entry name" value="LEUCINE-SPECIFIC-BINDING PROTEIN"/>
    <property type="match status" value="1"/>
</dbReference>
<dbReference type="AlphaFoldDB" id="A0A540VKF8"/>
<dbReference type="Pfam" id="PF13458">
    <property type="entry name" value="Peripla_BP_6"/>
    <property type="match status" value="1"/>
</dbReference>
<evidence type="ECO:0000259" key="3">
    <source>
        <dbReference type="Pfam" id="PF13458"/>
    </source>
</evidence>
<evidence type="ECO:0000313" key="5">
    <source>
        <dbReference type="Proteomes" id="UP000317371"/>
    </source>
</evidence>
<sequence>MEKVVDHPKLLLYAVLLCACLSLMGCQRSEAPSPTPPAPQRIEVPVTVEVTRIITQQIVVEATPTPPQACRPESLDQAEEIRIGAIVPLSKPGAARYGFSMQAALTIAATDVNDSGGIQGKPVRLITYDSAGIPERAAQYAQRLITQDCVSAIVGIFHSNVGMAVAQVAHTFGIPLVVAEARADEITAQTLPEVFRIGPTNSMVGRWPAEWMASTGDRNGDGRLLAVLLAENSTYGQILDERLRQWLPQFGIETQTLPVDLPADDFTSVIARIVAMDTLPDAIFLLVQGESALNLAQQLLGAGIGPQRQTVLVMNSVALNSPLFWQRVPEGTGTVVARVGAWESTVGEMGRAFAGKYRQYFDTWPEGYAFTAYDSLRLVADALNRATTPAGDDLIRALEESDVELAGGHYYFPYGRANPPDGETVPAYMWHQWPDYPLLFLQYTEAGQDAAAMPIIWPEKYRTEEAPASR</sequence>
<dbReference type="Gene3D" id="3.40.50.2300">
    <property type="match status" value="2"/>
</dbReference>
<dbReference type="EMBL" id="VIGC01000004">
    <property type="protein sequence ID" value="TQE97265.1"/>
    <property type="molecule type" value="Genomic_DNA"/>
</dbReference>
<evidence type="ECO:0000313" key="4">
    <source>
        <dbReference type="EMBL" id="TQE97265.1"/>
    </source>
</evidence>
<dbReference type="CDD" id="cd06345">
    <property type="entry name" value="PBP1_ABC_ligand_binding-like"/>
    <property type="match status" value="1"/>
</dbReference>
<dbReference type="InterPro" id="IPR051010">
    <property type="entry name" value="BCAA_transport"/>
</dbReference>
<organism evidence="4 5">
    <name type="scientific">Litorilinea aerophila</name>
    <dbReference type="NCBI Taxonomy" id="1204385"/>
    <lineage>
        <taxon>Bacteria</taxon>
        <taxon>Bacillati</taxon>
        <taxon>Chloroflexota</taxon>
        <taxon>Caldilineae</taxon>
        <taxon>Caldilineales</taxon>
        <taxon>Caldilineaceae</taxon>
        <taxon>Litorilinea</taxon>
    </lineage>
</organism>
<name>A0A540VKF8_9CHLR</name>
<dbReference type="PANTHER" id="PTHR30483:SF6">
    <property type="entry name" value="PERIPLASMIC BINDING PROTEIN OF ABC TRANSPORTER FOR NATURAL AMINO ACIDS"/>
    <property type="match status" value="1"/>
</dbReference>
<comment type="caution">
    <text evidence="4">The sequence shown here is derived from an EMBL/GenBank/DDBJ whole genome shotgun (WGS) entry which is preliminary data.</text>
</comment>
<protein>
    <submittedName>
        <fullName evidence="4">ABC transporter substrate-binding protein</fullName>
    </submittedName>
</protein>
<keyword evidence="2" id="KW-0732">Signal</keyword>
<dbReference type="InterPro" id="IPR028081">
    <property type="entry name" value="Leu-bd"/>
</dbReference>
<dbReference type="Proteomes" id="UP000317371">
    <property type="component" value="Unassembled WGS sequence"/>
</dbReference>
<dbReference type="InParanoid" id="A0A540VKF8"/>
<keyword evidence="5" id="KW-1185">Reference proteome</keyword>
<reference evidence="4 5" key="1">
    <citation type="submission" date="2019-06" db="EMBL/GenBank/DDBJ databases">
        <title>Genome sequence of Litorilinea aerophila BAA-2444.</title>
        <authorList>
            <person name="Maclea K.S."/>
            <person name="Maurais E.G."/>
            <person name="Iannazzi L.C."/>
        </authorList>
    </citation>
    <scope>NUCLEOTIDE SEQUENCE [LARGE SCALE GENOMIC DNA]</scope>
    <source>
        <strain evidence="4 5">ATCC BAA-2444</strain>
    </source>
</reference>
<evidence type="ECO:0000256" key="1">
    <source>
        <dbReference type="ARBA" id="ARBA00010062"/>
    </source>
</evidence>
<proteinExistence type="inferred from homology"/>
<accession>A0A540VKF8</accession>
<gene>
    <name evidence="4" type="ORF">FKZ61_04440</name>
</gene>
<dbReference type="OrthoDB" id="9783240at2"/>
<comment type="similarity">
    <text evidence="1">Belongs to the leucine-binding protein family.</text>
</comment>
<dbReference type="PROSITE" id="PS51257">
    <property type="entry name" value="PROKAR_LIPOPROTEIN"/>
    <property type="match status" value="1"/>
</dbReference>
<evidence type="ECO:0000256" key="2">
    <source>
        <dbReference type="ARBA" id="ARBA00022729"/>
    </source>
</evidence>
<feature type="domain" description="Leucine-binding protein" evidence="3">
    <location>
        <begin position="80"/>
        <end position="411"/>
    </location>
</feature>